<protein>
    <submittedName>
        <fullName evidence="2">SPO22-domain-containing protein</fullName>
    </submittedName>
</protein>
<proteinExistence type="predicted"/>
<dbReference type="InterPro" id="IPR039057">
    <property type="entry name" value="Spo22/ZIP4"/>
</dbReference>
<evidence type="ECO:0000313" key="3">
    <source>
        <dbReference type="Proteomes" id="UP000250140"/>
    </source>
</evidence>
<dbReference type="GO" id="GO:0051321">
    <property type="term" value="P:meiotic cell cycle"/>
    <property type="evidence" value="ECO:0007669"/>
    <property type="project" value="UniProtKB-KW"/>
</dbReference>
<dbReference type="PANTHER" id="PTHR40375:SF2">
    <property type="entry name" value="SPORULATION-SPECIFIC PROTEIN 22"/>
    <property type="match status" value="1"/>
</dbReference>
<accession>A0A8E2F904</accession>
<dbReference type="GO" id="GO:0090173">
    <property type="term" value="P:regulation of synaptonemal complex assembly"/>
    <property type="evidence" value="ECO:0007669"/>
    <property type="project" value="InterPro"/>
</dbReference>
<reference evidence="2 3" key="1">
    <citation type="journal article" date="2016" name="Nat. Commun.">
        <title>Ectomycorrhizal ecology is imprinted in the genome of the dominant symbiotic fungus Cenococcum geophilum.</title>
        <authorList>
            <consortium name="DOE Joint Genome Institute"/>
            <person name="Peter M."/>
            <person name="Kohler A."/>
            <person name="Ohm R.A."/>
            <person name="Kuo A."/>
            <person name="Krutzmann J."/>
            <person name="Morin E."/>
            <person name="Arend M."/>
            <person name="Barry K.W."/>
            <person name="Binder M."/>
            <person name="Choi C."/>
            <person name="Clum A."/>
            <person name="Copeland A."/>
            <person name="Grisel N."/>
            <person name="Haridas S."/>
            <person name="Kipfer T."/>
            <person name="LaButti K."/>
            <person name="Lindquist E."/>
            <person name="Lipzen A."/>
            <person name="Maire R."/>
            <person name="Meier B."/>
            <person name="Mihaltcheva S."/>
            <person name="Molinier V."/>
            <person name="Murat C."/>
            <person name="Poggeler S."/>
            <person name="Quandt C.A."/>
            <person name="Sperisen C."/>
            <person name="Tritt A."/>
            <person name="Tisserant E."/>
            <person name="Crous P.W."/>
            <person name="Henrissat B."/>
            <person name="Nehls U."/>
            <person name="Egli S."/>
            <person name="Spatafora J.W."/>
            <person name="Grigoriev I.V."/>
            <person name="Martin F.M."/>
        </authorList>
    </citation>
    <scope>NUCLEOTIDE SEQUENCE [LARGE SCALE GENOMIC DNA]</scope>
    <source>
        <strain evidence="2 3">CBS 207.34</strain>
    </source>
</reference>
<gene>
    <name evidence="2" type="ORF">AOQ84DRAFT_421043</name>
</gene>
<dbReference type="InterPro" id="IPR013940">
    <property type="entry name" value="Spo22/ZIP4/TEX11"/>
</dbReference>
<dbReference type="Pfam" id="PF08631">
    <property type="entry name" value="SPO22"/>
    <property type="match status" value="1"/>
</dbReference>
<dbReference type="AlphaFoldDB" id="A0A8E2F904"/>
<evidence type="ECO:0000313" key="2">
    <source>
        <dbReference type="EMBL" id="OCL12133.1"/>
    </source>
</evidence>
<name>A0A8E2F904_9PEZI</name>
<sequence>MAPINAARSEKEKKLKSLLSFSRSIAEKLTANPRDTNLSTELYSHIKTLPLASSNINAARQEELDHLGTELWNLSTRLRRDDTNNNKEYLCLLRVFAFLLLDSGQQTSHISTQNCVRLLKVALKAAKFCLDQKQAELCLKALERAAYFEDQLSNPGNQINIEDRSVHTRLKAEYFILRTALAWRQSRLDIAEHMFSKSMVFGNQLDPATMENLSDLLYEIGKDLLNQKQYELAVKWLERSHDVLREQELEKLSADAGELKLSIVQRSIVQSLLGLKSPEAQQKAWELISLLETDYSDKMVVSLLKLELLSSAKSLDGDQYYNVLLRMIRSVVLTDTNFKTIMHHIHILKDNSNTIACKILDDLITLRLFSAEKHDWIEKATITRIWLTTKSPDQEDVLGSLRELFDIVSRNTKNPFGAPATHAAQTLLWKRVESAYNQSQYHTAEEWCRLSIHPLLEKSGELNKAKIDRKMILCALTRQDYAAARGVFFQMSEAGKAAGMTRYLMYKVSLRSADLDLATECLDVICQHSVKDATLLYACVLEAQQAGNKRQAVIVLQKIIEKYGYSAPASVHLSVLLRCTARLLLSELTVEGTINQGIAEELGKLFEGAVAQAKAARRPQNAQVQHSFTTAELEWFSKNSYNISLKHCAELNPKSLTRLLSACIQLIELLDKEGQLERNDTLLRRIFCNFLSACAFITLARAEDNIQASLQNYLAVRKHAENFRNLASQQLQEKTFGDSARDDLIAKHFQIITFELEATLKLQDWDAMDGLFQECWKYENPHHYERLADLVLVIHTCILEAELDRSYQTKILAVLQKIINLSWRHGGRDITKLARWIRCLFQISLSFDEDIGLKCLDQATNIAQKRQNVSFKPFVSHRLHVATSLLCQLAVYVHISRNRFEPNHYPAAELEWLATTSFNRAVDFYCASDDASCKLWAEKALGLAAVAEDKGSLRDLLLEKYSGLAWDKAGE</sequence>
<dbReference type="PANTHER" id="PTHR40375">
    <property type="entry name" value="SPORULATION-SPECIFIC PROTEIN 22"/>
    <property type="match status" value="1"/>
</dbReference>
<keyword evidence="1" id="KW-0469">Meiosis</keyword>
<dbReference type="Proteomes" id="UP000250140">
    <property type="component" value="Unassembled WGS sequence"/>
</dbReference>
<dbReference type="EMBL" id="KV748920">
    <property type="protein sequence ID" value="OCL12133.1"/>
    <property type="molecule type" value="Genomic_DNA"/>
</dbReference>
<evidence type="ECO:0000256" key="1">
    <source>
        <dbReference type="ARBA" id="ARBA00023254"/>
    </source>
</evidence>
<organism evidence="2 3">
    <name type="scientific">Glonium stellatum</name>
    <dbReference type="NCBI Taxonomy" id="574774"/>
    <lineage>
        <taxon>Eukaryota</taxon>
        <taxon>Fungi</taxon>
        <taxon>Dikarya</taxon>
        <taxon>Ascomycota</taxon>
        <taxon>Pezizomycotina</taxon>
        <taxon>Dothideomycetes</taxon>
        <taxon>Pleosporomycetidae</taxon>
        <taxon>Gloniales</taxon>
        <taxon>Gloniaceae</taxon>
        <taxon>Glonium</taxon>
    </lineage>
</organism>
<dbReference type="OrthoDB" id="65716at2759"/>
<keyword evidence="3" id="KW-1185">Reference proteome</keyword>